<organism evidence="8 9">
    <name type="scientific">Vanilla planifolia</name>
    <name type="common">Vanilla</name>
    <dbReference type="NCBI Taxonomy" id="51239"/>
    <lineage>
        <taxon>Eukaryota</taxon>
        <taxon>Viridiplantae</taxon>
        <taxon>Streptophyta</taxon>
        <taxon>Embryophyta</taxon>
        <taxon>Tracheophyta</taxon>
        <taxon>Spermatophyta</taxon>
        <taxon>Magnoliopsida</taxon>
        <taxon>Liliopsida</taxon>
        <taxon>Asparagales</taxon>
        <taxon>Orchidaceae</taxon>
        <taxon>Vanilloideae</taxon>
        <taxon>Vanilleae</taxon>
        <taxon>Vanilla</taxon>
    </lineage>
</organism>
<name>A0A835RE59_VANPL</name>
<evidence type="ECO:0000313" key="9">
    <source>
        <dbReference type="Proteomes" id="UP000636800"/>
    </source>
</evidence>
<keyword evidence="9" id="KW-1185">Reference proteome</keyword>
<dbReference type="InterPro" id="IPR051809">
    <property type="entry name" value="Plant_receptor-like_S/T_kinase"/>
</dbReference>
<dbReference type="Proteomes" id="UP000636800">
    <property type="component" value="Unassembled WGS sequence"/>
</dbReference>
<evidence type="ECO:0000256" key="3">
    <source>
        <dbReference type="ARBA" id="ARBA00022692"/>
    </source>
</evidence>
<dbReference type="PANTHER" id="PTHR27008">
    <property type="entry name" value="OS04G0122200 PROTEIN"/>
    <property type="match status" value="1"/>
</dbReference>
<sequence>MGDLPAIGTQGHQPVWKQHHRSDTRVHRQHLLASIHRLCGKFLGGSIPESIGRLTNLLAVQMAQNQFIGEIPVSFFNLSSIYEIYLGFNHLNGSLPSTLFDTVPLLEHLLLNNNNLHGNIPASASNASYLVEIDLFNNEFSGIIPSRFGNSQYLWWVEIGQNQLEAREASDWVFLNSLTNCSDLATLDLQQNRLGGFLPNSLADLSPGITTLIIAQNQITGNLPSRIGNLVNLTIFRANDNLLTGGLPDSIGNMRSLNVLSLKGNRFSGQIPDSMGNLYQLSRVDLQNNFFTGRIPSSLGGLANLQELDMSSNRLSGQIPIELLSLQSLSIRLDLSNNLLTGPLTREIGRLRNLKWLGAANNHLSGEIPDSIGDCLRECIPRRYSSVNEQLERPARAGSFKQSPSQKIPNFLGSIKGLQLLNLSFNEFEGQVPVNGVFKNSTAISLSGNSKLCGGDPILHLHLCDEQSNNSSGRKHLSTALKIIIAVASTVLCLVFALCLFAAFGRLKRLDKKFSFNPMEEQFRRASYPELLSATDGFAPSNIIE</sequence>
<keyword evidence="6 7" id="KW-0472">Membrane</keyword>
<evidence type="ECO:0000256" key="4">
    <source>
        <dbReference type="ARBA" id="ARBA00022737"/>
    </source>
</evidence>
<dbReference type="InterPro" id="IPR003591">
    <property type="entry name" value="Leu-rich_rpt_typical-subtyp"/>
</dbReference>
<dbReference type="GO" id="GO:0016020">
    <property type="term" value="C:membrane"/>
    <property type="evidence" value="ECO:0007669"/>
    <property type="project" value="UniProtKB-SubCell"/>
</dbReference>
<accession>A0A835RE59</accession>
<dbReference type="FunFam" id="3.80.10.10:FF:000095">
    <property type="entry name" value="LRR receptor-like serine/threonine-protein kinase GSO1"/>
    <property type="match status" value="1"/>
</dbReference>
<dbReference type="Pfam" id="PF00560">
    <property type="entry name" value="LRR_1"/>
    <property type="match status" value="3"/>
</dbReference>
<comment type="caution">
    <text evidence="8">The sequence shown here is derived from an EMBL/GenBank/DDBJ whole genome shotgun (WGS) entry which is preliminary data.</text>
</comment>
<protein>
    <submittedName>
        <fullName evidence="8">Uncharacterized protein</fullName>
    </submittedName>
</protein>
<feature type="transmembrane region" description="Helical" evidence="7">
    <location>
        <begin position="483"/>
        <end position="504"/>
    </location>
</feature>
<dbReference type="OrthoDB" id="1502398at2759"/>
<evidence type="ECO:0000256" key="7">
    <source>
        <dbReference type="SAM" id="Phobius"/>
    </source>
</evidence>
<evidence type="ECO:0000256" key="5">
    <source>
        <dbReference type="ARBA" id="ARBA00022989"/>
    </source>
</evidence>
<dbReference type="SMART" id="SM00369">
    <property type="entry name" value="LRR_TYP"/>
    <property type="match status" value="5"/>
</dbReference>
<evidence type="ECO:0000256" key="2">
    <source>
        <dbReference type="ARBA" id="ARBA00022614"/>
    </source>
</evidence>
<dbReference type="Pfam" id="PF13855">
    <property type="entry name" value="LRR_8"/>
    <property type="match status" value="1"/>
</dbReference>
<keyword evidence="5 7" id="KW-1133">Transmembrane helix</keyword>
<dbReference type="AlphaFoldDB" id="A0A835RE59"/>
<dbReference type="SUPFAM" id="SSF52058">
    <property type="entry name" value="L domain-like"/>
    <property type="match status" value="1"/>
</dbReference>
<dbReference type="InterPro" id="IPR001611">
    <property type="entry name" value="Leu-rich_rpt"/>
</dbReference>
<keyword evidence="3 7" id="KW-0812">Transmembrane</keyword>
<dbReference type="Gene3D" id="3.80.10.10">
    <property type="entry name" value="Ribonuclease Inhibitor"/>
    <property type="match status" value="2"/>
</dbReference>
<gene>
    <name evidence="8" type="ORF">HPP92_008671</name>
</gene>
<reference evidence="8 9" key="1">
    <citation type="journal article" date="2020" name="Nat. Food">
        <title>A phased Vanilla planifolia genome enables genetic improvement of flavour and production.</title>
        <authorList>
            <person name="Hasing T."/>
            <person name="Tang H."/>
            <person name="Brym M."/>
            <person name="Khazi F."/>
            <person name="Huang T."/>
            <person name="Chambers A.H."/>
        </authorList>
    </citation>
    <scope>NUCLEOTIDE SEQUENCE [LARGE SCALE GENOMIC DNA]</scope>
    <source>
        <tissue evidence="8">Leaf</tissue>
    </source>
</reference>
<evidence type="ECO:0000256" key="6">
    <source>
        <dbReference type="ARBA" id="ARBA00023136"/>
    </source>
</evidence>
<keyword evidence="4" id="KW-0677">Repeat</keyword>
<evidence type="ECO:0000313" key="8">
    <source>
        <dbReference type="EMBL" id="KAG0484592.1"/>
    </source>
</evidence>
<dbReference type="InterPro" id="IPR032675">
    <property type="entry name" value="LRR_dom_sf"/>
</dbReference>
<keyword evidence="2" id="KW-0433">Leucine-rich repeat</keyword>
<proteinExistence type="predicted"/>
<dbReference type="PANTHER" id="PTHR27008:SF596">
    <property type="entry name" value="OS02G0215500 PROTEIN"/>
    <property type="match status" value="1"/>
</dbReference>
<dbReference type="EMBL" id="JADCNL010000004">
    <property type="protein sequence ID" value="KAG0484592.1"/>
    <property type="molecule type" value="Genomic_DNA"/>
</dbReference>
<comment type="subcellular location">
    <subcellularLocation>
        <location evidence="1">Membrane</location>
        <topology evidence="1">Single-pass membrane protein</topology>
    </subcellularLocation>
</comment>
<evidence type="ECO:0000256" key="1">
    <source>
        <dbReference type="ARBA" id="ARBA00004167"/>
    </source>
</evidence>